<gene>
    <name evidence="1" type="ORF">RHMOL_Rhmol07G0124600</name>
</gene>
<keyword evidence="2" id="KW-1185">Reference proteome</keyword>
<protein>
    <submittedName>
        <fullName evidence="1">Uncharacterized protein</fullName>
    </submittedName>
</protein>
<evidence type="ECO:0000313" key="1">
    <source>
        <dbReference type="EMBL" id="KAI8546522.1"/>
    </source>
</evidence>
<evidence type="ECO:0000313" key="2">
    <source>
        <dbReference type="Proteomes" id="UP001062846"/>
    </source>
</evidence>
<organism evidence="1 2">
    <name type="scientific">Rhododendron molle</name>
    <name type="common">Chinese azalea</name>
    <name type="synonym">Azalea mollis</name>
    <dbReference type="NCBI Taxonomy" id="49168"/>
    <lineage>
        <taxon>Eukaryota</taxon>
        <taxon>Viridiplantae</taxon>
        <taxon>Streptophyta</taxon>
        <taxon>Embryophyta</taxon>
        <taxon>Tracheophyta</taxon>
        <taxon>Spermatophyta</taxon>
        <taxon>Magnoliopsida</taxon>
        <taxon>eudicotyledons</taxon>
        <taxon>Gunneridae</taxon>
        <taxon>Pentapetalae</taxon>
        <taxon>asterids</taxon>
        <taxon>Ericales</taxon>
        <taxon>Ericaceae</taxon>
        <taxon>Ericoideae</taxon>
        <taxon>Rhodoreae</taxon>
        <taxon>Rhododendron</taxon>
    </lineage>
</organism>
<dbReference type="Proteomes" id="UP001062846">
    <property type="component" value="Chromosome 7"/>
</dbReference>
<dbReference type="EMBL" id="CM046394">
    <property type="protein sequence ID" value="KAI8546522.1"/>
    <property type="molecule type" value="Genomic_DNA"/>
</dbReference>
<proteinExistence type="predicted"/>
<comment type="caution">
    <text evidence="1">The sequence shown here is derived from an EMBL/GenBank/DDBJ whole genome shotgun (WGS) entry which is preliminary data.</text>
</comment>
<reference evidence="1" key="1">
    <citation type="submission" date="2022-02" db="EMBL/GenBank/DDBJ databases">
        <title>Plant Genome Project.</title>
        <authorList>
            <person name="Zhang R.-G."/>
        </authorList>
    </citation>
    <scope>NUCLEOTIDE SEQUENCE</scope>
    <source>
        <strain evidence="1">AT1</strain>
    </source>
</reference>
<accession>A0ACC0N1C6</accession>
<name>A0ACC0N1C6_RHOML</name>
<sequence>MRWTAPCCTPLSRRIVHLTARISSRQPTIESRSLPRRDLIRAVECTIRRLGGAQHGAAHITAQHHPPILPKL</sequence>